<dbReference type="GO" id="GO:0000428">
    <property type="term" value="C:DNA-directed RNA polymerase complex"/>
    <property type="evidence" value="ECO:0007669"/>
    <property type="project" value="UniProtKB-KW"/>
</dbReference>
<dbReference type="HOGENOM" id="CLU_047691_3_0_9"/>
<name>A5D0C6_PELTS</name>
<keyword evidence="2" id="KW-0805">Transcription regulation</keyword>
<gene>
    <name evidence="8" type="primary">RpoE</name>
    <name evidence="8" type="ordered locus">PTH_2134</name>
</gene>
<accession>A5D0C6</accession>
<evidence type="ECO:0000256" key="1">
    <source>
        <dbReference type="ARBA" id="ARBA00010641"/>
    </source>
</evidence>
<keyword evidence="3" id="KW-0731">Sigma factor</keyword>
<proteinExistence type="inferred from homology"/>
<dbReference type="NCBIfam" id="TIGR02937">
    <property type="entry name" value="sigma70-ECF"/>
    <property type="match status" value="1"/>
</dbReference>
<evidence type="ECO:0000259" key="6">
    <source>
        <dbReference type="Pfam" id="PF04542"/>
    </source>
</evidence>
<dbReference type="InterPro" id="IPR036388">
    <property type="entry name" value="WH-like_DNA-bd_sf"/>
</dbReference>
<dbReference type="InterPro" id="IPR013325">
    <property type="entry name" value="RNA_pol_sigma_r2"/>
</dbReference>
<feature type="domain" description="RNA polymerase sigma factor 70 region 4 type 2" evidence="7">
    <location>
        <begin position="129"/>
        <end position="180"/>
    </location>
</feature>
<dbReference type="Pfam" id="PF04542">
    <property type="entry name" value="Sigma70_r2"/>
    <property type="match status" value="1"/>
</dbReference>
<dbReference type="InterPro" id="IPR014284">
    <property type="entry name" value="RNA_pol_sigma-70_dom"/>
</dbReference>
<evidence type="ECO:0000256" key="3">
    <source>
        <dbReference type="ARBA" id="ARBA00023082"/>
    </source>
</evidence>
<dbReference type="GO" id="GO:0006352">
    <property type="term" value="P:DNA-templated transcription initiation"/>
    <property type="evidence" value="ECO:0007669"/>
    <property type="project" value="InterPro"/>
</dbReference>
<reference evidence="9" key="1">
    <citation type="journal article" date="2008" name="Genome Res.">
        <title>The genome of Pelotomaculum thermopropionicum reveals niche-associated evolution in anaerobic microbiota.</title>
        <authorList>
            <person name="Kosaka T."/>
            <person name="Kato S."/>
            <person name="Shimoyama T."/>
            <person name="Ishii S."/>
            <person name="Abe T."/>
            <person name="Watanabe K."/>
        </authorList>
    </citation>
    <scope>NUCLEOTIDE SEQUENCE [LARGE SCALE GENOMIC DNA]</scope>
    <source>
        <strain evidence="9">DSM 13744 / JCM 10971 / SI</strain>
    </source>
</reference>
<dbReference type="STRING" id="370438.PTH_2134"/>
<dbReference type="eggNOG" id="COG1595">
    <property type="taxonomic scope" value="Bacteria"/>
</dbReference>
<evidence type="ECO:0000256" key="4">
    <source>
        <dbReference type="ARBA" id="ARBA00023125"/>
    </source>
</evidence>
<dbReference type="AlphaFoldDB" id="A5D0C6"/>
<dbReference type="Gene3D" id="1.10.10.10">
    <property type="entry name" value="Winged helix-like DNA-binding domain superfamily/Winged helix DNA-binding domain"/>
    <property type="match status" value="1"/>
</dbReference>
<dbReference type="SUPFAM" id="SSF88946">
    <property type="entry name" value="Sigma2 domain of RNA polymerase sigma factors"/>
    <property type="match status" value="1"/>
</dbReference>
<dbReference type="PANTHER" id="PTHR43133">
    <property type="entry name" value="RNA POLYMERASE ECF-TYPE SIGMA FACTO"/>
    <property type="match status" value="1"/>
</dbReference>
<evidence type="ECO:0000259" key="7">
    <source>
        <dbReference type="Pfam" id="PF08281"/>
    </source>
</evidence>
<dbReference type="InterPro" id="IPR007627">
    <property type="entry name" value="RNA_pol_sigma70_r2"/>
</dbReference>
<dbReference type="PANTHER" id="PTHR43133:SF8">
    <property type="entry name" value="RNA POLYMERASE SIGMA FACTOR HI_1459-RELATED"/>
    <property type="match status" value="1"/>
</dbReference>
<keyword evidence="8" id="KW-0240">DNA-directed RNA polymerase</keyword>
<dbReference type="Gene3D" id="1.10.1740.10">
    <property type="match status" value="1"/>
</dbReference>
<dbReference type="Pfam" id="PF08281">
    <property type="entry name" value="Sigma70_r4_2"/>
    <property type="match status" value="1"/>
</dbReference>
<evidence type="ECO:0000256" key="5">
    <source>
        <dbReference type="ARBA" id="ARBA00023163"/>
    </source>
</evidence>
<organism evidence="8 9">
    <name type="scientific">Pelotomaculum thermopropionicum (strain DSM 13744 / JCM 10971 / SI)</name>
    <dbReference type="NCBI Taxonomy" id="370438"/>
    <lineage>
        <taxon>Bacteria</taxon>
        <taxon>Bacillati</taxon>
        <taxon>Bacillota</taxon>
        <taxon>Clostridia</taxon>
        <taxon>Eubacteriales</taxon>
        <taxon>Desulfotomaculaceae</taxon>
        <taxon>Pelotomaculum</taxon>
    </lineage>
</organism>
<dbReference type="CDD" id="cd06171">
    <property type="entry name" value="Sigma70_r4"/>
    <property type="match status" value="1"/>
</dbReference>
<keyword evidence="5" id="KW-0804">Transcription</keyword>
<dbReference type="GO" id="GO:0016987">
    <property type="term" value="F:sigma factor activity"/>
    <property type="evidence" value="ECO:0007669"/>
    <property type="project" value="UniProtKB-KW"/>
</dbReference>
<dbReference type="SUPFAM" id="SSF88659">
    <property type="entry name" value="Sigma3 and sigma4 domains of RNA polymerase sigma factors"/>
    <property type="match status" value="1"/>
</dbReference>
<dbReference type="InterPro" id="IPR039425">
    <property type="entry name" value="RNA_pol_sigma-70-like"/>
</dbReference>
<dbReference type="Proteomes" id="UP000006556">
    <property type="component" value="Chromosome"/>
</dbReference>
<dbReference type="KEGG" id="pth:PTH_2134"/>
<dbReference type="InterPro" id="IPR013249">
    <property type="entry name" value="RNA_pol_sigma70_r4_t2"/>
</dbReference>
<sequence>MHPADEILVERSQNGDLEAFEMLVRRYENKVYTVAYRFLGNHADASDLAQEAFLRLYQALPRFRGESSFMTWLYRITANACRDELRRRQRNSTVSLDGENGLEHIQNYSLFSGYIPSPEDTVEKKELNELVQMCLNSISGEHRLILVMREIQGMTYDEISAVMNCSLGTVKSRLSRARRAFREKFNGLKELMELTSRQEKYGGI</sequence>
<keyword evidence="4" id="KW-0238">DNA-binding</keyword>
<evidence type="ECO:0000256" key="2">
    <source>
        <dbReference type="ARBA" id="ARBA00023015"/>
    </source>
</evidence>
<evidence type="ECO:0000313" key="8">
    <source>
        <dbReference type="EMBL" id="BAF60315.1"/>
    </source>
</evidence>
<comment type="similarity">
    <text evidence="1">Belongs to the sigma-70 factor family. ECF subfamily.</text>
</comment>
<dbReference type="GO" id="GO:0003677">
    <property type="term" value="F:DNA binding"/>
    <property type="evidence" value="ECO:0007669"/>
    <property type="project" value="UniProtKB-KW"/>
</dbReference>
<feature type="domain" description="RNA polymerase sigma-70 region 2" evidence="6">
    <location>
        <begin position="23"/>
        <end position="90"/>
    </location>
</feature>
<dbReference type="InterPro" id="IPR013324">
    <property type="entry name" value="RNA_pol_sigma_r3/r4-like"/>
</dbReference>
<keyword evidence="9" id="KW-1185">Reference proteome</keyword>
<dbReference type="EMBL" id="AP009389">
    <property type="protein sequence ID" value="BAF60315.1"/>
    <property type="molecule type" value="Genomic_DNA"/>
</dbReference>
<evidence type="ECO:0000313" key="9">
    <source>
        <dbReference type="Proteomes" id="UP000006556"/>
    </source>
</evidence>
<protein>
    <submittedName>
        <fullName evidence="8">DNA-directed RNA polymerase specialized sigma subunit, sigma24 homolog</fullName>
    </submittedName>
</protein>